<dbReference type="Proteomes" id="UP000601597">
    <property type="component" value="Unassembled WGS sequence"/>
</dbReference>
<name>A0ABQ3B5W6_9GAMM</name>
<keyword evidence="1" id="KW-0472">Membrane</keyword>
<sequence>MLFSGVSGWFLYYAMLRGLVLGKVQRSPIFWTRCVLAPALLLAGAASVVVRYFFPETTIWVTMALWPLFILALDPGYRLADADEKDTE</sequence>
<comment type="caution">
    <text evidence="2">The sequence shown here is derived from an EMBL/GenBank/DDBJ whole genome shotgun (WGS) entry which is preliminary data.</text>
</comment>
<keyword evidence="1" id="KW-0812">Transmembrane</keyword>
<keyword evidence="3" id="KW-1185">Reference proteome</keyword>
<feature type="transmembrane region" description="Helical" evidence="1">
    <location>
        <begin position="34"/>
        <end position="53"/>
    </location>
</feature>
<reference evidence="3" key="1">
    <citation type="journal article" date="2019" name="Int. J. Syst. Evol. Microbiol.">
        <title>The Global Catalogue of Microorganisms (GCM) 10K type strain sequencing project: providing services to taxonomists for standard genome sequencing and annotation.</title>
        <authorList>
            <consortium name="The Broad Institute Genomics Platform"/>
            <consortium name="The Broad Institute Genome Sequencing Center for Infectious Disease"/>
            <person name="Wu L."/>
            <person name="Ma J."/>
        </authorList>
    </citation>
    <scope>NUCLEOTIDE SEQUENCE [LARGE SCALE GENOMIC DNA]</scope>
    <source>
        <strain evidence="3">KCTC 22280</strain>
    </source>
</reference>
<gene>
    <name evidence="2" type="ORF">GCM10007071_25050</name>
</gene>
<feature type="transmembrane region" description="Helical" evidence="1">
    <location>
        <begin position="59"/>
        <end position="77"/>
    </location>
</feature>
<organism evidence="2 3">
    <name type="scientific">Marinobacter zhanjiangensis</name>
    <dbReference type="NCBI Taxonomy" id="578215"/>
    <lineage>
        <taxon>Bacteria</taxon>
        <taxon>Pseudomonadati</taxon>
        <taxon>Pseudomonadota</taxon>
        <taxon>Gammaproteobacteria</taxon>
        <taxon>Pseudomonadales</taxon>
        <taxon>Marinobacteraceae</taxon>
        <taxon>Marinobacter</taxon>
    </lineage>
</organism>
<keyword evidence="1" id="KW-1133">Transmembrane helix</keyword>
<proteinExistence type="predicted"/>
<dbReference type="EMBL" id="BMXV01000005">
    <property type="protein sequence ID" value="GGY76527.1"/>
    <property type="molecule type" value="Genomic_DNA"/>
</dbReference>
<evidence type="ECO:0000313" key="2">
    <source>
        <dbReference type="EMBL" id="GGY76527.1"/>
    </source>
</evidence>
<evidence type="ECO:0000256" key="1">
    <source>
        <dbReference type="SAM" id="Phobius"/>
    </source>
</evidence>
<feature type="transmembrane region" description="Helical" evidence="1">
    <location>
        <begin position="6"/>
        <end position="22"/>
    </location>
</feature>
<accession>A0ABQ3B5W6</accession>
<protein>
    <submittedName>
        <fullName evidence="2">Uncharacterized protein</fullName>
    </submittedName>
</protein>
<evidence type="ECO:0000313" key="3">
    <source>
        <dbReference type="Proteomes" id="UP000601597"/>
    </source>
</evidence>